<dbReference type="GO" id="GO:0016020">
    <property type="term" value="C:membrane"/>
    <property type="evidence" value="ECO:0007669"/>
    <property type="project" value="UniProtKB-SubCell"/>
</dbReference>
<proteinExistence type="predicted"/>
<dbReference type="WBParaSite" id="HPLM_0000326001-mRNA-1">
    <property type="protein sequence ID" value="HPLM_0000326001-mRNA-1"/>
    <property type="gene ID" value="HPLM_0000326001"/>
</dbReference>
<accession>A0A0N4W0Y7</accession>
<evidence type="ECO:0000313" key="8">
    <source>
        <dbReference type="WBParaSite" id="HPLM_0000326001-mRNA-1"/>
    </source>
</evidence>
<dbReference type="EMBL" id="UZAF01016106">
    <property type="protein sequence ID" value="VDO20487.1"/>
    <property type="molecule type" value="Genomic_DNA"/>
</dbReference>
<dbReference type="OMA" id="AWGIMEN"/>
<organism evidence="8">
    <name type="scientific">Haemonchus placei</name>
    <name type="common">Barber's pole worm</name>
    <dbReference type="NCBI Taxonomy" id="6290"/>
    <lineage>
        <taxon>Eukaryota</taxon>
        <taxon>Metazoa</taxon>
        <taxon>Ecdysozoa</taxon>
        <taxon>Nematoda</taxon>
        <taxon>Chromadorea</taxon>
        <taxon>Rhabditida</taxon>
        <taxon>Rhabditina</taxon>
        <taxon>Rhabditomorpha</taxon>
        <taxon>Strongyloidea</taxon>
        <taxon>Trichostrongylidae</taxon>
        <taxon>Haemonchus</taxon>
    </lineage>
</organism>
<keyword evidence="3 5" id="KW-1133">Transmembrane helix</keyword>
<evidence type="ECO:0000256" key="1">
    <source>
        <dbReference type="ARBA" id="ARBA00004141"/>
    </source>
</evidence>
<dbReference type="PRINTS" id="PR00259">
    <property type="entry name" value="TMFOUR"/>
</dbReference>
<evidence type="ECO:0000313" key="7">
    <source>
        <dbReference type="Proteomes" id="UP000268014"/>
    </source>
</evidence>
<comment type="subcellular location">
    <subcellularLocation>
        <location evidence="1">Membrane</location>
        <topology evidence="1">Multi-pass membrane protein</topology>
    </subcellularLocation>
</comment>
<keyword evidence="7" id="KW-1185">Reference proteome</keyword>
<feature type="transmembrane region" description="Helical" evidence="5">
    <location>
        <begin position="173"/>
        <end position="192"/>
    </location>
</feature>
<dbReference type="InterPro" id="IPR018499">
    <property type="entry name" value="Tetraspanin/Peripherin"/>
</dbReference>
<protein>
    <submittedName>
        <fullName evidence="8">Tetraspanin</fullName>
    </submittedName>
</protein>
<dbReference type="AlphaFoldDB" id="A0A0N4W0Y7"/>
<evidence type="ECO:0000256" key="4">
    <source>
        <dbReference type="ARBA" id="ARBA00023136"/>
    </source>
</evidence>
<gene>
    <name evidence="6" type="ORF">HPLM_LOCUS3252</name>
</gene>
<dbReference type="Pfam" id="PF00335">
    <property type="entry name" value="Tetraspanin"/>
    <property type="match status" value="1"/>
</dbReference>
<dbReference type="OrthoDB" id="5845060at2759"/>
<reference evidence="8" key="1">
    <citation type="submission" date="2017-02" db="UniProtKB">
        <authorList>
            <consortium name="WormBaseParasite"/>
        </authorList>
    </citation>
    <scope>IDENTIFICATION</scope>
</reference>
<keyword evidence="4 5" id="KW-0472">Membrane</keyword>
<dbReference type="Proteomes" id="UP000268014">
    <property type="component" value="Unassembled WGS sequence"/>
</dbReference>
<sequence length="209" mass="22957">MLSSLHCSYDLTQKALLSLNFFYVAIGGLLIFTSAYAKSASIVTSVSVLGGIIAAGVFLIAVALLGIYGTKKQHQAALFFYMIILSCVFTVQFIVAIVCLGNVSESSLQEVVMSGWKKSDEAVKWDAQKAFNCCGLIKEDQKSYVCSKLQCHNYCEPCLPIIVDVTSNNLSRVGLLGLFFSFTELVGVWLAYRFRNTRDPSVDPDTLFL</sequence>
<evidence type="ECO:0000313" key="6">
    <source>
        <dbReference type="EMBL" id="VDO20487.1"/>
    </source>
</evidence>
<keyword evidence="2 5" id="KW-0812">Transmembrane</keyword>
<feature type="transmembrane region" description="Helical" evidence="5">
    <location>
        <begin position="15"/>
        <end position="36"/>
    </location>
</feature>
<name>A0A0N4W0Y7_HAEPC</name>
<feature type="transmembrane region" description="Helical" evidence="5">
    <location>
        <begin position="42"/>
        <end position="67"/>
    </location>
</feature>
<evidence type="ECO:0000256" key="2">
    <source>
        <dbReference type="ARBA" id="ARBA00022692"/>
    </source>
</evidence>
<feature type="transmembrane region" description="Helical" evidence="5">
    <location>
        <begin position="79"/>
        <end position="103"/>
    </location>
</feature>
<dbReference type="STRING" id="6290.A0A0N4W0Y7"/>
<evidence type="ECO:0000256" key="5">
    <source>
        <dbReference type="SAM" id="Phobius"/>
    </source>
</evidence>
<reference evidence="6 7" key="2">
    <citation type="submission" date="2018-11" db="EMBL/GenBank/DDBJ databases">
        <authorList>
            <consortium name="Pathogen Informatics"/>
        </authorList>
    </citation>
    <scope>NUCLEOTIDE SEQUENCE [LARGE SCALE GENOMIC DNA]</scope>
    <source>
        <strain evidence="6 7">MHpl1</strain>
    </source>
</reference>
<evidence type="ECO:0000256" key="3">
    <source>
        <dbReference type="ARBA" id="ARBA00022989"/>
    </source>
</evidence>